<dbReference type="AlphaFoldDB" id="A0A3D8QL63"/>
<comment type="caution">
    <text evidence="6">The sequence shown here is derived from an EMBL/GenBank/DDBJ whole genome shotgun (WGS) entry which is preliminary data.</text>
</comment>
<dbReference type="PANTHER" id="PTHR43248:SF25">
    <property type="entry name" value="AB HYDROLASE-1 DOMAIN-CONTAINING PROTEIN-RELATED"/>
    <property type="match status" value="1"/>
</dbReference>
<organism evidence="6 7">
    <name type="scientific">Coleophoma cylindrospora</name>
    <dbReference type="NCBI Taxonomy" id="1849047"/>
    <lineage>
        <taxon>Eukaryota</taxon>
        <taxon>Fungi</taxon>
        <taxon>Dikarya</taxon>
        <taxon>Ascomycota</taxon>
        <taxon>Pezizomycotina</taxon>
        <taxon>Leotiomycetes</taxon>
        <taxon>Helotiales</taxon>
        <taxon>Dermateaceae</taxon>
        <taxon>Coleophoma</taxon>
    </lineage>
</organism>
<keyword evidence="3" id="KW-0812">Transmembrane</keyword>
<keyword evidence="7" id="KW-1185">Reference proteome</keyword>
<dbReference type="InterPro" id="IPR051601">
    <property type="entry name" value="Serine_prot/Carboxylest_S33"/>
</dbReference>
<evidence type="ECO:0000259" key="5">
    <source>
        <dbReference type="Pfam" id="PF08386"/>
    </source>
</evidence>
<dbReference type="InterPro" id="IPR029058">
    <property type="entry name" value="AB_hydrolase_fold"/>
</dbReference>
<dbReference type="OrthoDB" id="425534at2759"/>
<evidence type="ECO:0000259" key="4">
    <source>
        <dbReference type="Pfam" id="PF00561"/>
    </source>
</evidence>
<dbReference type="STRING" id="1849047.A0A3D8QL63"/>
<dbReference type="GO" id="GO:0016787">
    <property type="term" value="F:hydrolase activity"/>
    <property type="evidence" value="ECO:0007669"/>
    <property type="project" value="UniProtKB-KW"/>
</dbReference>
<evidence type="ECO:0000256" key="2">
    <source>
        <dbReference type="ARBA" id="ARBA00022801"/>
    </source>
</evidence>
<evidence type="ECO:0000313" key="7">
    <source>
        <dbReference type="Proteomes" id="UP000256645"/>
    </source>
</evidence>
<dbReference type="Pfam" id="PF00561">
    <property type="entry name" value="Abhydrolase_1"/>
    <property type="match status" value="1"/>
</dbReference>
<sequence length="667" mass="73362">MDMWKGTDEAARPQKRPSKAVRTFFRGIITLAFLYWIARDFMSSWNYYVSLTTHPFATAEEKFSWSSIEPTTYLNYTPCFGKFQCARLDVPKNYNSTDPDGSRTQIAVIRLPAVVPVTDPRYGGAMLTNPGGPGGSGVELVTNSGALLQQIIDSELNITLEATDSEAKYFDIISWDPRGTGDTTPYLNCFPDSLSYNIWSSQTTEDGFPGSSSGATSNLWARVKARSVACSQTDEIVNHMNTPVLVGDMVQILEKHGEWRSKQAETWLASAEGKVATAGKARSDNLSHGAIVERTRWIKGEEKLLYWGFSYGTVVGSTFSAMQPHRVDRVIIDGVVDTNDYYVAGWLKNLQDADTIVDRFYGYCQAAGPEKCALNRGTSTATDIKTSLESTVSVLKEDPIAVPASSTRGPEIITYSDVRNLVGKAIYSPLAQFPKMANLLADIIYGNGSAFADYKQKGNTKFCPLESCKSESDDCQRISLNFEVTHAILCSDAVDVTYHTKQDYVDYVAALFNQSQWLGQYWSQIALGCYHWKAKPTWQITGEEIQADTAYPVLILSNTFDPVTPIYKELTKYSGHTQAGKFPGAVVLEQNSEGHCSLSSPSLCTAKHVRAYFQTGKLPDVGTVCQPEAVPLVGKVSNGVVTLSTEDEKLLAALEDLSRGVLFPSIL</sequence>
<keyword evidence="3" id="KW-0472">Membrane</keyword>
<dbReference type="PANTHER" id="PTHR43248">
    <property type="entry name" value="2-SUCCINYL-6-HYDROXY-2,4-CYCLOHEXADIENE-1-CARBOXYLATE SYNTHASE"/>
    <property type="match status" value="1"/>
</dbReference>
<dbReference type="SUPFAM" id="SSF53474">
    <property type="entry name" value="alpha/beta-Hydrolases"/>
    <property type="match status" value="1"/>
</dbReference>
<keyword evidence="3" id="KW-1133">Transmembrane helix</keyword>
<name>A0A3D8QL63_9HELO</name>
<proteinExistence type="inferred from homology"/>
<accession>A0A3D8QL63</accession>
<comment type="similarity">
    <text evidence="1">Belongs to the peptidase S33 family.</text>
</comment>
<gene>
    <name evidence="6" type="ORF">BP6252_11884</name>
</gene>
<dbReference type="InterPro" id="IPR013595">
    <property type="entry name" value="Pept_S33_TAP-like_C"/>
</dbReference>
<dbReference type="Pfam" id="PF08386">
    <property type="entry name" value="Abhydrolase_4"/>
    <property type="match status" value="1"/>
</dbReference>
<reference evidence="6 7" key="1">
    <citation type="journal article" date="2018" name="IMA Fungus">
        <title>IMA Genome-F 9: Draft genome sequence of Annulohypoxylon stygium, Aspergillus mulundensis, Berkeleyomyces basicola (syn. Thielaviopsis basicola), Ceratocystis smalleyi, two Cercospora beticola strains, Coleophoma cylindrospora, Fusarium fracticaudum, Phialophora cf. hyalina, and Morchella septimelata.</title>
        <authorList>
            <person name="Wingfield B.D."/>
            <person name="Bills G.F."/>
            <person name="Dong Y."/>
            <person name="Huang W."/>
            <person name="Nel W.J."/>
            <person name="Swalarsk-Parry B.S."/>
            <person name="Vaghefi N."/>
            <person name="Wilken P.M."/>
            <person name="An Z."/>
            <person name="de Beer Z.W."/>
            <person name="De Vos L."/>
            <person name="Chen L."/>
            <person name="Duong T.A."/>
            <person name="Gao Y."/>
            <person name="Hammerbacher A."/>
            <person name="Kikkert J.R."/>
            <person name="Li Y."/>
            <person name="Li H."/>
            <person name="Li K."/>
            <person name="Li Q."/>
            <person name="Liu X."/>
            <person name="Ma X."/>
            <person name="Naidoo K."/>
            <person name="Pethybridge S.J."/>
            <person name="Sun J."/>
            <person name="Steenkamp E.T."/>
            <person name="van der Nest M.A."/>
            <person name="van Wyk S."/>
            <person name="Wingfield M.J."/>
            <person name="Xiong C."/>
            <person name="Yue Q."/>
            <person name="Zhang X."/>
        </authorList>
    </citation>
    <scope>NUCLEOTIDE SEQUENCE [LARGE SCALE GENOMIC DNA]</scope>
    <source>
        <strain evidence="6 7">BP6252</strain>
    </source>
</reference>
<feature type="domain" description="Peptidase S33 tripeptidyl aminopeptidase-like C-terminal" evidence="5">
    <location>
        <begin position="518"/>
        <end position="625"/>
    </location>
</feature>
<feature type="transmembrane region" description="Helical" evidence="3">
    <location>
        <begin position="20"/>
        <end position="38"/>
    </location>
</feature>
<feature type="domain" description="AB hydrolase-1" evidence="4">
    <location>
        <begin position="163"/>
        <end position="338"/>
    </location>
</feature>
<evidence type="ECO:0000256" key="1">
    <source>
        <dbReference type="ARBA" id="ARBA00010088"/>
    </source>
</evidence>
<dbReference type="InterPro" id="IPR000073">
    <property type="entry name" value="AB_hydrolase_1"/>
</dbReference>
<dbReference type="EMBL" id="PDLM01000014">
    <property type="protein sequence ID" value="RDW62451.1"/>
    <property type="molecule type" value="Genomic_DNA"/>
</dbReference>
<keyword evidence="2" id="KW-0378">Hydrolase</keyword>
<protein>
    <submittedName>
        <fullName evidence="6">Uncharacterized protein</fullName>
    </submittedName>
</protein>
<evidence type="ECO:0000313" key="6">
    <source>
        <dbReference type="EMBL" id="RDW62451.1"/>
    </source>
</evidence>
<dbReference type="Proteomes" id="UP000256645">
    <property type="component" value="Unassembled WGS sequence"/>
</dbReference>
<dbReference type="Gene3D" id="3.40.50.1820">
    <property type="entry name" value="alpha/beta hydrolase"/>
    <property type="match status" value="1"/>
</dbReference>
<evidence type="ECO:0000256" key="3">
    <source>
        <dbReference type="SAM" id="Phobius"/>
    </source>
</evidence>